<keyword evidence="2" id="KW-0067">ATP-binding</keyword>
<keyword evidence="5" id="KW-0418">Kinase</keyword>
<keyword evidence="3" id="KW-0175">Coiled coil</keyword>
<dbReference type="InterPro" id="IPR036770">
    <property type="entry name" value="Ankyrin_rpt-contain_sf"/>
</dbReference>
<dbReference type="Proteomes" id="UP000018040">
    <property type="component" value="Unassembled WGS sequence"/>
</dbReference>
<dbReference type="Pfam" id="PF00069">
    <property type="entry name" value="Pkinase"/>
    <property type="match status" value="1"/>
</dbReference>
<dbReference type="Pfam" id="PF00023">
    <property type="entry name" value="Ank"/>
    <property type="match status" value="3"/>
</dbReference>
<dbReference type="CDD" id="cd00180">
    <property type="entry name" value="PKc"/>
    <property type="match status" value="1"/>
</dbReference>
<feature type="repeat" description="ANK" evidence="1">
    <location>
        <begin position="668"/>
        <end position="700"/>
    </location>
</feature>
<name>V6U0P8_GIAIN</name>
<feature type="repeat" description="ANK" evidence="1">
    <location>
        <begin position="699"/>
        <end position="731"/>
    </location>
</feature>
<accession>V6U0P8</accession>
<keyword evidence="5" id="KW-0723">Serine/threonine-protein kinase</keyword>
<dbReference type="InterPro" id="IPR011009">
    <property type="entry name" value="Kinase-like_dom_sf"/>
</dbReference>
<evidence type="ECO:0000259" key="4">
    <source>
        <dbReference type="PROSITE" id="PS50011"/>
    </source>
</evidence>
<comment type="caution">
    <text evidence="5">The sequence shown here is derived from an EMBL/GenBank/DDBJ whole genome shotgun (WGS) entry which is preliminary data.</text>
</comment>
<dbReference type="GO" id="GO:0005524">
    <property type="term" value="F:ATP binding"/>
    <property type="evidence" value="ECO:0007669"/>
    <property type="project" value="UniProtKB-UniRule"/>
</dbReference>
<dbReference type="OrthoDB" id="20872at2759"/>
<feature type="binding site" evidence="2">
    <location>
        <position position="78"/>
    </location>
    <ligand>
        <name>ATP</name>
        <dbReference type="ChEBI" id="CHEBI:30616"/>
    </ligand>
</feature>
<dbReference type="Gene3D" id="3.30.200.20">
    <property type="entry name" value="Phosphorylase Kinase, domain 1"/>
    <property type="match status" value="1"/>
</dbReference>
<dbReference type="PROSITE" id="PS50088">
    <property type="entry name" value="ANK_REPEAT"/>
    <property type="match status" value="6"/>
</dbReference>
<dbReference type="InterPro" id="IPR002110">
    <property type="entry name" value="Ankyrin_rpt"/>
</dbReference>
<dbReference type="AlphaFoldDB" id="V6U0P8"/>
<feature type="repeat" description="ANK" evidence="1">
    <location>
        <begin position="610"/>
        <end position="642"/>
    </location>
</feature>
<reference evidence="6" key="1">
    <citation type="submission" date="2012-02" db="EMBL/GenBank/DDBJ databases">
        <title>Genome sequencing of Giardia lamblia Genotypes A2 and B isolates (DH and GS) and comparative analysis with the genomes of Genotypes A1 and E (WB and Pig).</title>
        <authorList>
            <person name="Adam R."/>
            <person name="Dahlstrom E."/>
            <person name="Martens C."/>
            <person name="Bruno D."/>
            <person name="Barbian K."/>
            <person name="Porcella S.F."/>
            <person name="Nash T."/>
        </authorList>
    </citation>
    <scope>NUCLEOTIDE SEQUENCE</scope>
    <source>
        <strain evidence="6">GS</strain>
    </source>
</reference>
<dbReference type="SMART" id="SM00248">
    <property type="entry name" value="ANK"/>
    <property type="match status" value="11"/>
</dbReference>
<feature type="repeat" description="ANK" evidence="1">
    <location>
        <begin position="521"/>
        <end position="553"/>
    </location>
</feature>
<dbReference type="PANTHER" id="PTHR24120:SF4">
    <property type="entry name" value="GH07239P"/>
    <property type="match status" value="1"/>
</dbReference>
<feature type="repeat" description="ANK" evidence="1">
    <location>
        <begin position="552"/>
        <end position="579"/>
    </location>
</feature>
<gene>
    <name evidence="5" type="ORF">GSB_151720</name>
</gene>
<dbReference type="Gene3D" id="1.10.510.10">
    <property type="entry name" value="Transferase(Phosphotransferase) domain 1"/>
    <property type="match status" value="1"/>
</dbReference>
<dbReference type="Pfam" id="PF12796">
    <property type="entry name" value="Ank_2"/>
    <property type="match status" value="3"/>
</dbReference>
<dbReference type="SUPFAM" id="SSF48403">
    <property type="entry name" value="Ankyrin repeat"/>
    <property type="match status" value="2"/>
</dbReference>
<dbReference type="EMBL" id="AHHH01000028">
    <property type="protein sequence ID" value="ESU44177.1"/>
    <property type="molecule type" value="Genomic_DNA"/>
</dbReference>
<dbReference type="PROSITE" id="PS00107">
    <property type="entry name" value="PROTEIN_KINASE_ATP"/>
    <property type="match status" value="1"/>
</dbReference>
<dbReference type="InterPro" id="IPR017441">
    <property type="entry name" value="Protein_kinase_ATP_BS"/>
</dbReference>
<dbReference type="GO" id="GO:0004674">
    <property type="term" value="F:protein serine/threonine kinase activity"/>
    <property type="evidence" value="ECO:0007669"/>
    <property type="project" value="UniProtKB-KW"/>
</dbReference>
<feature type="domain" description="Protein kinase" evidence="4">
    <location>
        <begin position="52"/>
        <end position="316"/>
    </location>
</feature>
<evidence type="ECO:0000256" key="3">
    <source>
        <dbReference type="SAM" id="Coils"/>
    </source>
</evidence>
<evidence type="ECO:0000313" key="5">
    <source>
        <dbReference type="EMBL" id="ESU44177.1"/>
    </source>
</evidence>
<feature type="repeat" description="ANK" evidence="1">
    <location>
        <begin position="424"/>
        <end position="444"/>
    </location>
</feature>
<protein>
    <submittedName>
        <fullName evidence="5">Serine/threonine protein kinase</fullName>
    </submittedName>
</protein>
<evidence type="ECO:0000256" key="2">
    <source>
        <dbReference type="PROSITE-ProRule" id="PRU10141"/>
    </source>
</evidence>
<dbReference type="PROSITE" id="PS50297">
    <property type="entry name" value="ANK_REP_REGION"/>
    <property type="match status" value="5"/>
</dbReference>
<evidence type="ECO:0000256" key="1">
    <source>
        <dbReference type="PROSITE-ProRule" id="PRU00023"/>
    </source>
</evidence>
<dbReference type="PANTHER" id="PTHR24120">
    <property type="entry name" value="GH07239P"/>
    <property type="match status" value="1"/>
</dbReference>
<dbReference type="SUPFAM" id="SSF56112">
    <property type="entry name" value="Protein kinase-like (PK-like)"/>
    <property type="match status" value="1"/>
</dbReference>
<dbReference type="VEuPathDB" id="GiardiaDB:DHA2_153261"/>
<dbReference type="VEuPathDB" id="GiardiaDB:GL50803_00137696"/>
<reference evidence="5 6" key="2">
    <citation type="journal article" date="2013" name="Genome Biol. Evol.">
        <title>Genome sequencing of Giardia lamblia genotypes A2 and B isolates (DH and GS) and comparative analysis with the genomes of genotypes A1 and E (WB and Pig).</title>
        <authorList>
            <person name="Adam R.D."/>
            <person name="Dahlstrom E.W."/>
            <person name="Martens C.A."/>
            <person name="Bruno D.P."/>
            <person name="Barbian K.D."/>
            <person name="Ricklefs S.M."/>
            <person name="Hernandez M.M."/>
            <person name="Narla N.P."/>
            <person name="Patel R.B."/>
            <person name="Porcella S.F."/>
            <person name="Nash T.E."/>
        </authorList>
    </citation>
    <scope>NUCLEOTIDE SEQUENCE [LARGE SCALE GENOMIC DNA]</scope>
    <source>
        <strain evidence="5 6">GS</strain>
    </source>
</reference>
<proteinExistence type="predicted"/>
<dbReference type="PROSITE" id="PS50011">
    <property type="entry name" value="PROTEIN_KINASE_DOM"/>
    <property type="match status" value="1"/>
</dbReference>
<evidence type="ECO:0000313" key="6">
    <source>
        <dbReference type="Proteomes" id="UP000018040"/>
    </source>
</evidence>
<organism evidence="5 6">
    <name type="scientific">Giardia intestinalis</name>
    <name type="common">Giardia lamblia</name>
    <dbReference type="NCBI Taxonomy" id="5741"/>
    <lineage>
        <taxon>Eukaryota</taxon>
        <taxon>Metamonada</taxon>
        <taxon>Diplomonadida</taxon>
        <taxon>Hexamitidae</taxon>
        <taxon>Giardiinae</taxon>
        <taxon>Giardia</taxon>
    </lineage>
</organism>
<dbReference type="VEuPathDB" id="GiardiaDB:GL50581_61"/>
<sequence length="813" mass="88459">VPLQPEARPASPPIPRSIGQSVKCMIDKDPHTLDPPLKRLGAPVFDPGELCEREGGVLGRGAFGVVRSIEGYPGLAVKEIRLDGLGASALQSLRFELATLTTFSHPGILRYHQIIEDEVEEAVHVVMDRYYGDLKECIADHTRNHKSIPKESILSIARQLGDALAYLHDPTKVDSCGRSLPAIVHRNLKPANVLTNEDGNKVALANFGLCKDALLSGATLAGTKAYMAPEALLYNSTSPASDIWSLGVIIYELATLKRPNFLGDKEPRHVFVGGWRPDLSAVEDDSMRIILERIFVLDPAKRPTARDLSEMLHAPNSSSGEYGSHITTSEATLDNANARIAALENERSVMLAEIHVLKKELEMKSAKIDALEQQLAAAIKNLAKLSCLIPIKDSSWTPLMRAAFIGDLEAATNHLSDKDKKNSDGDTALMIAAKAGHADIVELLDPTDKNGVTALMRAAERGDLETVKALIPLQKRKTAGCVKINRWFIVHGTALMMAATRGYAEVVRLLVEHEGGMKDNAGWTALMFATKSGYADCVELLAEKEARMKDEDGHTALVHAARAGHREAAELLMEHEKDVTGWTMLMCAAALGDTDMVSQHLDERGQTDKQGRTALILAAQNGRDEVVKFLMKHESGVSGWTSLICTAYLGDVDAVRDNLHEKGCKDIDGKTALMWAARQGHTEVVRLLGEHEGGVQDSNGMTALMWAAHNGHTECVKLLLEKEVGMQNKDGWSALMWAAVRRHEQIVELLKEEGGMKDKGGVTALMFAAVLGHTECARILAEREKEITHASGITALDFAKLISNNEIVSILSG</sequence>
<keyword evidence="1" id="KW-0040">ANK repeat</keyword>
<keyword evidence="5" id="KW-0808">Transferase</keyword>
<dbReference type="Gene3D" id="1.25.40.20">
    <property type="entry name" value="Ankyrin repeat-containing domain"/>
    <property type="match status" value="4"/>
</dbReference>
<keyword evidence="2" id="KW-0547">Nucleotide-binding</keyword>
<feature type="non-terminal residue" evidence="5">
    <location>
        <position position="1"/>
    </location>
</feature>
<dbReference type="VEuPathDB" id="GiardiaDB:GL50581_232"/>
<feature type="coiled-coil region" evidence="3">
    <location>
        <begin position="326"/>
        <end position="388"/>
    </location>
</feature>
<dbReference type="InterPro" id="IPR000719">
    <property type="entry name" value="Prot_kinase_dom"/>
</dbReference>
<dbReference type="VEuPathDB" id="GiardiaDB:QR46_4520"/>